<reference evidence="4" key="1">
    <citation type="submission" date="2020-11" db="EMBL/GenBank/DDBJ databases">
        <title>Sequencing the genomes of 1000 actinobacteria strains.</title>
        <authorList>
            <person name="Klenk H.-P."/>
        </authorList>
    </citation>
    <scope>NUCLEOTIDE SEQUENCE</scope>
    <source>
        <strain evidence="4">DSM 43175</strain>
    </source>
</reference>
<evidence type="ECO:0000256" key="2">
    <source>
        <dbReference type="ARBA" id="ARBA00022801"/>
    </source>
</evidence>
<dbReference type="PANTHER" id="PTHR43798">
    <property type="entry name" value="MONOACYLGLYCEROL LIPASE"/>
    <property type="match status" value="1"/>
</dbReference>
<dbReference type="PANTHER" id="PTHR43798:SF5">
    <property type="entry name" value="MONOACYLGLYCEROL LIPASE ABHD6"/>
    <property type="match status" value="1"/>
</dbReference>
<sequence length="304" mass="31904">MEEMMLREIKNAAVIALCCAVAGAGLAGCDDGSLEDWDPLANPTGRKTEADRFSGTRKFDVGGKSVNVSCSGGPAKDEPVIVLMHGGGDGLDKMAALQKALSKENRVCSYDRLGAGASDRPDGPQSFSSSGKVLTGVLDRVAGDGPVVLAGHSLGGLIAARYAPDHRDRVKGLVLLDATPPTMVDDITKAIPESATGPAAQLRAQNLAIFQGQNPEKLAIADGKVRSAGNIPVEVIQHGKQYLAALPQYGPRLERAWSAGQRRWLALSSRGKLSTATKSGHYIYVDQPDVAVQAIQRVTAQAAR</sequence>
<comment type="caution">
    <text evidence="4">The sequence shown here is derived from an EMBL/GenBank/DDBJ whole genome shotgun (WGS) entry which is preliminary data.</text>
</comment>
<dbReference type="Proteomes" id="UP000614047">
    <property type="component" value="Unassembled WGS sequence"/>
</dbReference>
<accession>A0A931GQI2</accession>
<dbReference type="PRINTS" id="PR00111">
    <property type="entry name" value="ABHYDROLASE"/>
</dbReference>
<dbReference type="GO" id="GO:0016020">
    <property type="term" value="C:membrane"/>
    <property type="evidence" value="ECO:0007669"/>
    <property type="project" value="TreeGrafter"/>
</dbReference>
<evidence type="ECO:0000256" key="1">
    <source>
        <dbReference type="ARBA" id="ARBA00010088"/>
    </source>
</evidence>
<proteinExistence type="inferred from homology"/>
<dbReference type="RefSeq" id="WP_307829181.1">
    <property type="nucleotide sequence ID" value="NZ_BAABES010000002.1"/>
</dbReference>
<evidence type="ECO:0000313" key="5">
    <source>
        <dbReference type="Proteomes" id="UP000614047"/>
    </source>
</evidence>
<dbReference type="InterPro" id="IPR002410">
    <property type="entry name" value="Peptidase_S33"/>
</dbReference>
<dbReference type="InterPro" id="IPR000073">
    <property type="entry name" value="AB_hydrolase_1"/>
</dbReference>
<dbReference type="GO" id="GO:0046464">
    <property type="term" value="P:acylglycerol catabolic process"/>
    <property type="evidence" value="ECO:0007669"/>
    <property type="project" value="TreeGrafter"/>
</dbReference>
<dbReference type="Pfam" id="PF00561">
    <property type="entry name" value="Abhydrolase_1"/>
    <property type="match status" value="1"/>
</dbReference>
<keyword evidence="2" id="KW-0378">Hydrolase</keyword>
<dbReference type="InterPro" id="IPR050266">
    <property type="entry name" value="AB_hydrolase_sf"/>
</dbReference>
<gene>
    <name evidence="4" type="ORF">IW256_005874</name>
</gene>
<comment type="similarity">
    <text evidence="1">Belongs to the peptidase S33 family.</text>
</comment>
<dbReference type="GO" id="GO:0004177">
    <property type="term" value="F:aminopeptidase activity"/>
    <property type="evidence" value="ECO:0007669"/>
    <property type="project" value="UniProtKB-EC"/>
</dbReference>
<dbReference type="GO" id="GO:0006508">
    <property type="term" value="P:proteolysis"/>
    <property type="evidence" value="ECO:0007669"/>
    <property type="project" value="InterPro"/>
</dbReference>
<organism evidence="4 5">
    <name type="scientific">Actinomadura viridis</name>
    <dbReference type="NCBI Taxonomy" id="58110"/>
    <lineage>
        <taxon>Bacteria</taxon>
        <taxon>Bacillati</taxon>
        <taxon>Actinomycetota</taxon>
        <taxon>Actinomycetes</taxon>
        <taxon>Streptosporangiales</taxon>
        <taxon>Thermomonosporaceae</taxon>
        <taxon>Actinomadura</taxon>
    </lineage>
</organism>
<feature type="domain" description="AB hydrolase-1" evidence="3">
    <location>
        <begin position="79"/>
        <end position="187"/>
    </location>
</feature>
<protein>
    <submittedName>
        <fullName evidence="4">Pimeloyl-ACP methyl ester carboxylesterase</fullName>
    </submittedName>
</protein>
<dbReference type="SUPFAM" id="SSF53474">
    <property type="entry name" value="alpha/beta-Hydrolases"/>
    <property type="match status" value="1"/>
</dbReference>
<dbReference type="GO" id="GO:0047372">
    <property type="term" value="F:monoacylglycerol lipase activity"/>
    <property type="evidence" value="ECO:0007669"/>
    <property type="project" value="TreeGrafter"/>
</dbReference>
<name>A0A931GQI2_9ACTN</name>
<keyword evidence="5" id="KW-1185">Reference proteome</keyword>
<dbReference type="PRINTS" id="PR00793">
    <property type="entry name" value="PROAMNOPTASE"/>
</dbReference>
<dbReference type="AlphaFoldDB" id="A0A931GQI2"/>
<dbReference type="PROSITE" id="PS51257">
    <property type="entry name" value="PROKAR_LIPOPROTEIN"/>
    <property type="match status" value="1"/>
</dbReference>
<dbReference type="EMBL" id="JADOUA010000001">
    <property type="protein sequence ID" value="MBG6091761.1"/>
    <property type="molecule type" value="Genomic_DNA"/>
</dbReference>
<dbReference type="InterPro" id="IPR029058">
    <property type="entry name" value="AB_hydrolase_fold"/>
</dbReference>
<evidence type="ECO:0000259" key="3">
    <source>
        <dbReference type="Pfam" id="PF00561"/>
    </source>
</evidence>
<evidence type="ECO:0000313" key="4">
    <source>
        <dbReference type="EMBL" id="MBG6091761.1"/>
    </source>
</evidence>
<dbReference type="Gene3D" id="3.40.50.1820">
    <property type="entry name" value="alpha/beta hydrolase"/>
    <property type="match status" value="1"/>
</dbReference>